<name>A0AAV9M173_9SOLN</name>
<evidence type="ECO:0000313" key="2">
    <source>
        <dbReference type="Proteomes" id="UP001311915"/>
    </source>
</evidence>
<reference evidence="1 2" key="1">
    <citation type="submission" date="2023-10" db="EMBL/GenBank/DDBJ databases">
        <title>Genome-Wide Identification Analysis in wild type Solanum Pinnatisectum Reveals Some Genes Defensing Phytophthora Infestans.</title>
        <authorList>
            <person name="Sun C."/>
        </authorList>
    </citation>
    <scope>NUCLEOTIDE SEQUENCE [LARGE SCALE GENOMIC DNA]</scope>
    <source>
        <strain evidence="1">LQN</strain>
        <tissue evidence="1">Leaf</tissue>
    </source>
</reference>
<keyword evidence="2" id="KW-1185">Reference proteome</keyword>
<dbReference type="EMBL" id="JAWPEI010000003">
    <property type="protein sequence ID" value="KAK4731448.1"/>
    <property type="molecule type" value="Genomic_DNA"/>
</dbReference>
<comment type="caution">
    <text evidence="1">The sequence shown here is derived from an EMBL/GenBank/DDBJ whole genome shotgun (WGS) entry which is preliminary data.</text>
</comment>
<accession>A0AAV9M173</accession>
<organism evidence="1 2">
    <name type="scientific">Solanum pinnatisectum</name>
    <name type="common">tansyleaf nightshade</name>
    <dbReference type="NCBI Taxonomy" id="50273"/>
    <lineage>
        <taxon>Eukaryota</taxon>
        <taxon>Viridiplantae</taxon>
        <taxon>Streptophyta</taxon>
        <taxon>Embryophyta</taxon>
        <taxon>Tracheophyta</taxon>
        <taxon>Spermatophyta</taxon>
        <taxon>Magnoliopsida</taxon>
        <taxon>eudicotyledons</taxon>
        <taxon>Gunneridae</taxon>
        <taxon>Pentapetalae</taxon>
        <taxon>asterids</taxon>
        <taxon>lamiids</taxon>
        <taxon>Solanales</taxon>
        <taxon>Solanaceae</taxon>
        <taxon>Solanoideae</taxon>
        <taxon>Solaneae</taxon>
        <taxon>Solanum</taxon>
    </lineage>
</organism>
<dbReference type="AlphaFoldDB" id="A0AAV9M173"/>
<evidence type="ECO:0000313" key="1">
    <source>
        <dbReference type="EMBL" id="KAK4731448.1"/>
    </source>
</evidence>
<proteinExistence type="predicted"/>
<dbReference type="Proteomes" id="UP001311915">
    <property type="component" value="Unassembled WGS sequence"/>
</dbReference>
<protein>
    <submittedName>
        <fullName evidence="1">Uncharacterized protein</fullName>
    </submittedName>
</protein>
<sequence length="62" mass="7387">MKKKCNTLSCKLNILCEYRSNLSLLIFNYPKICKFCYSEEMIIHSLRFKRIVIGKCSSIYRT</sequence>
<gene>
    <name evidence="1" type="ORF">R3W88_024436</name>
</gene>